<keyword evidence="1" id="KW-0472">Membrane</keyword>
<dbReference type="Proteomes" id="UP000260721">
    <property type="component" value="Unassembled WGS sequence"/>
</dbReference>
<sequence length="111" mass="12879">MNNNFILNNAFFLKILLVAILLIMLLIIKNISIKRNWKHKKLLLFLNPLLFGFIASDIFNTGIDRAEFLSFQFYGVIAMIILLIPALWIDYKWFAPKSDDSLKDEGISSKE</sequence>
<reference evidence="2 3" key="1">
    <citation type="submission" date="2018-08" db="EMBL/GenBank/DDBJ databases">
        <title>A genome reference for cultivated species of the human gut microbiota.</title>
        <authorList>
            <person name="Zou Y."/>
            <person name="Xue W."/>
            <person name="Luo G."/>
        </authorList>
    </citation>
    <scope>NUCLEOTIDE SEQUENCE [LARGE SCALE GENOMIC DNA]</scope>
    <source>
        <strain evidence="2 3">TF08-11</strain>
    </source>
</reference>
<keyword evidence="1" id="KW-0812">Transmembrane</keyword>
<evidence type="ECO:0000256" key="1">
    <source>
        <dbReference type="SAM" id="Phobius"/>
    </source>
</evidence>
<evidence type="ECO:0000313" key="2">
    <source>
        <dbReference type="EMBL" id="RGD76389.1"/>
    </source>
</evidence>
<accession>A0A3E3E490</accession>
<name>A0A3E3E490_9FIRM</name>
<dbReference type="EMBL" id="QUSK01000013">
    <property type="protein sequence ID" value="RGD76389.1"/>
    <property type="molecule type" value="Genomic_DNA"/>
</dbReference>
<feature type="transmembrane region" description="Helical" evidence="1">
    <location>
        <begin position="71"/>
        <end position="89"/>
    </location>
</feature>
<dbReference type="RefSeq" id="WP_117446327.1">
    <property type="nucleotide sequence ID" value="NZ_CALCIP010000045.1"/>
</dbReference>
<comment type="caution">
    <text evidence="2">The sequence shown here is derived from an EMBL/GenBank/DDBJ whole genome shotgun (WGS) entry which is preliminary data.</text>
</comment>
<proteinExistence type="predicted"/>
<organism evidence="2 3">
    <name type="scientific">Faecalicoccus pleomorphus</name>
    <dbReference type="NCBI Taxonomy" id="1323"/>
    <lineage>
        <taxon>Bacteria</taxon>
        <taxon>Bacillati</taxon>
        <taxon>Bacillota</taxon>
        <taxon>Erysipelotrichia</taxon>
        <taxon>Erysipelotrichales</taxon>
        <taxon>Erysipelotrichaceae</taxon>
        <taxon>Faecalicoccus</taxon>
    </lineage>
</organism>
<dbReference type="AlphaFoldDB" id="A0A3E3E490"/>
<feature type="transmembrane region" description="Helical" evidence="1">
    <location>
        <begin position="40"/>
        <end position="59"/>
    </location>
</feature>
<keyword evidence="1" id="KW-1133">Transmembrane helix</keyword>
<gene>
    <name evidence="2" type="ORF">DXC78_06790</name>
</gene>
<feature type="transmembrane region" description="Helical" evidence="1">
    <location>
        <begin position="6"/>
        <end position="28"/>
    </location>
</feature>
<protein>
    <submittedName>
        <fullName evidence="2">Uncharacterized protein</fullName>
    </submittedName>
</protein>
<evidence type="ECO:0000313" key="3">
    <source>
        <dbReference type="Proteomes" id="UP000260721"/>
    </source>
</evidence>